<dbReference type="CDD" id="cd07067">
    <property type="entry name" value="HP_PGM_like"/>
    <property type="match status" value="1"/>
</dbReference>
<sequence>MSAEVEEYPQVRFQAPPGSATLLLFRHGASAPVRPGVPIPDVDGQDDPNLAPEGEEQAEQLAARFGGEHFDAIYVSTLRRTAQTAAPLAKACGLTPIVEPDLREVFLGEWEGGGFRRHVSERHPIAIKMYAEQRWDVIPGAEPGERFAARVQGVVSRIADRHAGERVAVFSHGGVIGAALAWTTGSRPFAFSVVDNGSVSELVNAPWGWVLRRFNDTAHLD</sequence>
<dbReference type="InterPro" id="IPR029033">
    <property type="entry name" value="His_PPase_superfam"/>
</dbReference>
<dbReference type="Gene3D" id="3.40.50.1240">
    <property type="entry name" value="Phosphoglycerate mutase-like"/>
    <property type="match status" value="1"/>
</dbReference>
<evidence type="ECO:0000256" key="1">
    <source>
        <dbReference type="SAM" id="MobiDB-lite"/>
    </source>
</evidence>
<feature type="region of interest" description="Disordered" evidence="1">
    <location>
        <begin position="34"/>
        <end position="56"/>
    </location>
</feature>
<gene>
    <name evidence="2" type="ORF">EV186_105389</name>
</gene>
<evidence type="ECO:0000313" key="2">
    <source>
        <dbReference type="EMBL" id="TDP95157.1"/>
    </source>
</evidence>
<dbReference type="SMART" id="SM00855">
    <property type="entry name" value="PGAM"/>
    <property type="match status" value="1"/>
</dbReference>
<keyword evidence="3" id="KW-1185">Reference proteome</keyword>
<dbReference type="Pfam" id="PF00300">
    <property type="entry name" value="His_Phos_1"/>
    <property type="match status" value="1"/>
</dbReference>
<dbReference type="SUPFAM" id="SSF53254">
    <property type="entry name" value="Phosphoglycerate mutase-like"/>
    <property type="match status" value="1"/>
</dbReference>
<reference evidence="2 3" key="1">
    <citation type="submission" date="2019-03" db="EMBL/GenBank/DDBJ databases">
        <title>Genomic Encyclopedia of Type Strains, Phase IV (KMG-IV): sequencing the most valuable type-strain genomes for metagenomic binning, comparative biology and taxonomic classification.</title>
        <authorList>
            <person name="Goeker M."/>
        </authorList>
    </citation>
    <scope>NUCLEOTIDE SEQUENCE [LARGE SCALE GENOMIC DNA]</scope>
    <source>
        <strain evidence="2 3">DSM 45361</strain>
    </source>
</reference>
<dbReference type="EMBL" id="SNXZ01000005">
    <property type="protein sequence ID" value="TDP95157.1"/>
    <property type="molecule type" value="Genomic_DNA"/>
</dbReference>
<proteinExistence type="predicted"/>
<accession>A0A4R6S7D7</accession>
<evidence type="ECO:0000313" key="3">
    <source>
        <dbReference type="Proteomes" id="UP000295444"/>
    </source>
</evidence>
<organism evidence="2 3">
    <name type="scientific">Labedaea rhizosphaerae</name>
    <dbReference type="NCBI Taxonomy" id="598644"/>
    <lineage>
        <taxon>Bacteria</taxon>
        <taxon>Bacillati</taxon>
        <taxon>Actinomycetota</taxon>
        <taxon>Actinomycetes</taxon>
        <taxon>Pseudonocardiales</taxon>
        <taxon>Pseudonocardiaceae</taxon>
        <taxon>Labedaea</taxon>
    </lineage>
</organism>
<name>A0A4R6S7D7_LABRH</name>
<dbReference type="GO" id="GO:0005737">
    <property type="term" value="C:cytoplasm"/>
    <property type="evidence" value="ECO:0007669"/>
    <property type="project" value="TreeGrafter"/>
</dbReference>
<dbReference type="Proteomes" id="UP000295444">
    <property type="component" value="Unassembled WGS sequence"/>
</dbReference>
<dbReference type="PANTHER" id="PTHR48100">
    <property type="entry name" value="BROAD-SPECIFICITY PHOSPHATASE YOR283W-RELATED"/>
    <property type="match status" value="1"/>
</dbReference>
<dbReference type="AlphaFoldDB" id="A0A4R6S7D7"/>
<comment type="caution">
    <text evidence="2">The sequence shown here is derived from an EMBL/GenBank/DDBJ whole genome shotgun (WGS) entry which is preliminary data.</text>
</comment>
<protein>
    <submittedName>
        <fullName evidence="2">Putative phosphoglycerate mutase</fullName>
    </submittedName>
</protein>
<dbReference type="InterPro" id="IPR013078">
    <property type="entry name" value="His_Pase_superF_clade-1"/>
</dbReference>
<dbReference type="InterPro" id="IPR050275">
    <property type="entry name" value="PGM_Phosphatase"/>
</dbReference>
<dbReference type="PANTHER" id="PTHR48100:SF1">
    <property type="entry name" value="HISTIDINE PHOSPHATASE FAMILY PROTEIN-RELATED"/>
    <property type="match status" value="1"/>
</dbReference>
<dbReference type="RefSeq" id="WP_166659343.1">
    <property type="nucleotide sequence ID" value="NZ_SNXZ01000005.1"/>
</dbReference>
<dbReference type="GO" id="GO:0016791">
    <property type="term" value="F:phosphatase activity"/>
    <property type="evidence" value="ECO:0007669"/>
    <property type="project" value="TreeGrafter"/>
</dbReference>